<evidence type="ECO:0000313" key="2">
    <source>
        <dbReference type="EMBL" id="CAB1419596.1"/>
    </source>
</evidence>
<reference evidence="2" key="1">
    <citation type="submission" date="2020-03" db="EMBL/GenBank/DDBJ databases">
        <authorList>
            <person name="Weist P."/>
        </authorList>
    </citation>
    <scope>NUCLEOTIDE SEQUENCE</scope>
</reference>
<dbReference type="EMBL" id="CADEAL010000400">
    <property type="protein sequence ID" value="CAB1419596.1"/>
    <property type="molecule type" value="Genomic_DNA"/>
</dbReference>
<dbReference type="AlphaFoldDB" id="A0A9N7YBF9"/>
<gene>
    <name evidence="2" type="ORF">PLEPLA_LOCUS7444</name>
</gene>
<protein>
    <submittedName>
        <fullName evidence="2">Uncharacterized protein</fullName>
    </submittedName>
</protein>
<comment type="caution">
    <text evidence="2">The sequence shown here is derived from an EMBL/GenBank/DDBJ whole genome shotgun (WGS) entry which is preliminary data.</text>
</comment>
<feature type="region of interest" description="Disordered" evidence="1">
    <location>
        <begin position="1"/>
        <end position="38"/>
    </location>
</feature>
<accession>A0A9N7YBF9</accession>
<name>A0A9N7YBF9_PLEPL</name>
<proteinExistence type="predicted"/>
<feature type="region of interest" description="Disordered" evidence="1">
    <location>
        <begin position="168"/>
        <end position="194"/>
    </location>
</feature>
<keyword evidence="3" id="KW-1185">Reference proteome</keyword>
<dbReference type="Proteomes" id="UP001153269">
    <property type="component" value="Unassembled WGS sequence"/>
</dbReference>
<feature type="compositionally biased region" description="Acidic residues" evidence="1">
    <location>
        <begin position="1"/>
        <end position="23"/>
    </location>
</feature>
<organism evidence="2 3">
    <name type="scientific">Pleuronectes platessa</name>
    <name type="common">European plaice</name>
    <dbReference type="NCBI Taxonomy" id="8262"/>
    <lineage>
        <taxon>Eukaryota</taxon>
        <taxon>Metazoa</taxon>
        <taxon>Chordata</taxon>
        <taxon>Craniata</taxon>
        <taxon>Vertebrata</taxon>
        <taxon>Euteleostomi</taxon>
        <taxon>Actinopterygii</taxon>
        <taxon>Neopterygii</taxon>
        <taxon>Teleostei</taxon>
        <taxon>Neoteleostei</taxon>
        <taxon>Acanthomorphata</taxon>
        <taxon>Carangaria</taxon>
        <taxon>Pleuronectiformes</taxon>
        <taxon>Pleuronectoidei</taxon>
        <taxon>Pleuronectidae</taxon>
        <taxon>Pleuronectes</taxon>
    </lineage>
</organism>
<sequence length="238" mass="26501">MFHLEEEGDDEEEEEEEEGEEADNERGGGAETENTHAYIHLRKKQTDDLRSIRPLGVTVKCPEVEDGVPHVPVLCPPSPSPVLCPRESLKQHYETFCLSSRLVNVSLMFRVNKEEVSVCDSVMKDSGVVFVCFGLLQKEKKKPGRKATDEASVGWKTRIFGLVESGCPPAGRTSSSRTDVLRQSVASNRRKQSVHVQTLESENALELKPNRTSSVYNPLTLIGSKCVFKGQRSRVDEA</sequence>
<evidence type="ECO:0000256" key="1">
    <source>
        <dbReference type="SAM" id="MobiDB-lite"/>
    </source>
</evidence>
<evidence type="ECO:0000313" key="3">
    <source>
        <dbReference type="Proteomes" id="UP001153269"/>
    </source>
</evidence>